<sequence>MSTNTFNSAVVITVARHAIKELRENTCRKLAIRRQSLIGSLTEEEYAALNRCFGAEYTSSEIVAALTELVIKLESVMVASSQFDGNASVTLHLRKQDDKRDEWYVKYNGGESIFFDRAEAMIKYQDCIIMQLALAGE</sequence>
<evidence type="ECO:0000313" key="1">
    <source>
        <dbReference type="EMBL" id="ABV44035.1"/>
    </source>
</evidence>
<organism evidence="1">
    <name type="scientific">Serratia proteamaculans (strain 568)</name>
    <dbReference type="NCBI Taxonomy" id="399741"/>
    <lineage>
        <taxon>Bacteria</taxon>
        <taxon>Pseudomonadati</taxon>
        <taxon>Pseudomonadota</taxon>
        <taxon>Gammaproteobacteria</taxon>
        <taxon>Enterobacterales</taxon>
        <taxon>Yersiniaceae</taxon>
        <taxon>Serratia</taxon>
    </lineage>
</organism>
<name>A8GLP5_SERP5</name>
<accession>A8GLP5</accession>
<reference evidence="1" key="1">
    <citation type="submission" date="2007-09" db="EMBL/GenBank/DDBJ databases">
        <title>Complete sequence of plasmid of Serratia proteamaculans 568.</title>
        <authorList>
            <consortium name="US DOE Joint Genome Institute"/>
            <person name="Copeland A."/>
            <person name="Lucas S."/>
            <person name="Lapidus A."/>
            <person name="Barry K."/>
            <person name="Glavina del Rio T."/>
            <person name="Dalin E."/>
            <person name="Tice H."/>
            <person name="Pitluck S."/>
            <person name="Chain P."/>
            <person name="Malfatti S."/>
            <person name="Shin M."/>
            <person name="Vergez L."/>
            <person name="Schmutz J."/>
            <person name="Larimer F."/>
            <person name="Land M."/>
            <person name="Hauser L."/>
            <person name="Kyrpides N."/>
            <person name="Kim E."/>
            <person name="Taghavi S."/>
            <person name="Newman L."/>
            <person name="Vangronsveld J."/>
            <person name="van der Lelie D."/>
            <person name="Richardson P."/>
        </authorList>
    </citation>
    <scope>NUCLEOTIDE SEQUENCE [LARGE SCALE GENOMIC DNA]</scope>
    <source>
        <strain evidence="1">568</strain>
        <plasmid evidence="1">pSPRO01</plasmid>
    </source>
</reference>
<dbReference type="HOGENOM" id="CLU_1863790_0_0_6"/>
<dbReference type="EMBL" id="CP000827">
    <property type="protein sequence ID" value="ABV44035.1"/>
    <property type="molecule type" value="Genomic_DNA"/>
</dbReference>
<gene>
    <name evidence="1" type="ordered locus">Spro_4943</name>
</gene>
<dbReference type="KEGG" id="spe:Spro_4943"/>
<keyword evidence="1" id="KW-0614">Plasmid</keyword>
<dbReference type="AlphaFoldDB" id="A8GLP5"/>
<protein>
    <submittedName>
        <fullName evidence="1">Uncharacterized protein</fullName>
    </submittedName>
</protein>
<proteinExistence type="predicted"/>
<geneLocation type="plasmid" evidence="1">
    <name>pSPRO01</name>
</geneLocation>